<dbReference type="Proteomes" id="UP000233375">
    <property type="component" value="Unassembled WGS sequence"/>
</dbReference>
<dbReference type="InterPro" id="IPR011047">
    <property type="entry name" value="Quinoprotein_ADH-like_sf"/>
</dbReference>
<evidence type="ECO:0000313" key="4">
    <source>
        <dbReference type="Proteomes" id="UP000233375"/>
    </source>
</evidence>
<keyword evidence="1" id="KW-0812">Transmembrane</keyword>
<comment type="caution">
    <text evidence="3">The sequence shown here is derived from an EMBL/GenBank/DDBJ whole genome shotgun (WGS) entry which is preliminary data.</text>
</comment>
<feature type="domain" description="Pyrrolo-quinoline quinone repeat" evidence="2">
    <location>
        <begin position="87"/>
        <end position="315"/>
    </location>
</feature>
<dbReference type="SUPFAM" id="SSF49464">
    <property type="entry name" value="Carboxypeptidase regulatory domain-like"/>
    <property type="match status" value="1"/>
</dbReference>
<dbReference type="InterPro" id="IPR013783">
    <property type="entry name" value="Ig-like_fold"/>
</dbReference>
<protein>
    <recommendedName>
        <fullName evidence="2">Pyrrolo-quinoline quinone repeat domain-containing protein</fullName>
    </recommendedName>
</protein>
<organism evidence="3 4">
    <name type="scientific">Niallia nealsonii</name>
    <dbReference type="NCBI Taxonomy" id="115979"/>
    <lineage>
        <taxon>Bacteria</taxon>
        <taxon>Bacillati</taxon>
        <taxon>Bacillota</taxon>
        <taxon>Bacilli</taxon>
        <taxon>Bacillales</taxon>
        <taxon>Bacillaceae</taxon>
        <taxon>Niallia</taxon>
    </lineage>
</organism>
<dbReference type="EMBL" id="PISE01000004">
    <property type="protein sequence ID" value="PKG25324.1"/>
    <property type="molecule type" value="Genomic_DNA"/>
</dbReference>
<feature type="transmembrane region" description="Helical" evidence="1">
    <location>
        <begin position="20"/>
        <end position="38"/>
    </location>
</feature>
<gene>
    <name evidence="3" type="ORF">CWS01_02270</name>
</gene>
<reference evidence="3 4" key="1">
    <citation type="journal article" date="2003" name="Int. J. Syst. Evol. Microbiol.">
        <title>Bacillus nealsonii sp. nov., isolated from a spacecraft-assembly facility, whose spores are gamma-radiation resistant.</title>
        <authorList>
            <person name="Venkateswaran K."/>
            <person name="Kempf M."/>
            <person name="Chen F."/>
            <person name="Satomi M."/>
            <person name="Nicholson W."/>
            <person name="Kern R."/>
        </authorList>
    </citation>
    <scope>NUCLEOTIDE SEQUENCE [LARGE SCALE GENOMIC DNA]</scope>
    <source>
        <strain evidence="3 4">FO-92</strain>
    </source>
</reference>
<dbReference type="SMART" id="SM00564">
    <property type="entry name" value="PQQ"/>
    <property type="match status" value="8"/>
</dbReference>
<dbReference type="Gene3D" id="2.40.10.480">
    <property type="match status" value="1"/>
</dbReference>
<dbReference type="InterPro" id="IPR002372">
    <property type="entry name" value="PQQ_rpt_dom"/>
</dbReference>
<dbReference type="InterPro" id="IPR015943">
    <property type="entry name" value="WD40/YVTN_repeat-like_dom_sf"/>
</dbReference>
<sequence>MNEQEGKKIRKKSLKLRRYLFVYLGMAALFFMVLFGSAETATAATKKFYQGKGYKAGLYDAYGDQPTSLNWNRLSPYTGSFAPALKWTYKTGDAVSASPVIGKDGTIYIGSEDSYLYAIKSDGKLKWKYKTKSSISASAAIAYDGTIYVTSGTTLYAITSTGKMKWSYSIPTERSSQLWLNSPPAIGSDGTVYAGVSGFFEDGANSVAKGKLLAIKDGKLKWSYTASSIDATPSIGANGYIYFTDVFYGSTGNNAFISGNVYALDANGKKKWKYEIGSYTSSSVLIGENGTVYVGSEDENFYAINQRTGKVIWKTKLNGDITGTAAMTTSGILYIGTAEGSFYAIDSKGKIKWQYKAAEGITSSPLIDAKGVIYFGSKDNYLYALASNGTLKWKASTSGAITSSPSISQKGDIYIGSEDGRVYAYNPSGKKTYSLSGKVLDRKTKKVVANAEVYIAGFKTKTDSKGGFQVKGIPTSSYVVTMKKQGYYTYTSDNYSIKGNLSNKNFYMDPGGTLTASPTAGVAHTTIRVSGKGLPIDESGEVFIDANKNKIRDDSEIYAWARTDKKGEFPSVSLLIPEQKIGNYDILYTSKSLEDDPDSVKPAIFALKTLKTTIKSSISSGEPHVTAKLNGSGFAAGERGKLYFDKNNNGKFEWEEPNQWVTMEKGSFKDISIQIPNTKTGKYSIRYQSDLGTLTVNPFTFTVTPTKAKMSINPTSGPAQTKVKVTGSLFVSGESGTVYFDANKNKKLDYSTDPYAYVQADSQGKFESSALSIPDKAEGNYNIYFQASSDSLDVQPSSFQITKTQAKMTLSPAKGVPYTKIKVQGTLFPPDVNGYIYFDLNKNEKYDYSNEPYTYITTTSSGTFQDAVLTAPSAQAGTYPIRFSASSGSISVPSAAFTLEKSNASLSISVDNAVPHDLITVKGQNFLPGDSGMIYYDINNNGKRDYDVDGETYQQYITINSKGEFTFFDFHVPDTGKAGTYKIRYQSNQGSLDVEPASLAISLTPAKIAASSTSVNRNSSITISGNSFPKNEYGYVYIDLNDNETRDYYPSEPYAYAQIDGNGIIPDLALQISAEMPLGTYSIRYDSSSSFGVLRVPPITVTIK</sequence>
<evidence type="ECO:0000259" key="2">
    <source>
        <dbReference type="Pfam" id="PF13360"/>
    </source>
</evidence>
<dbReference type="SUPFAM" id="SSF50998">
    <property type="entry name" value="Quinoprotein alcohol dehydrogenase-like"/>
    <property type="match status" value="1"/>
</dbReference>
<dbReference type="AlphaFoldDB" id="A0A2N0Z761"/>
<keyword evidence="1" id="KW-0472">Membrane</keyword>
<dbReference type="PANTHER" id="PTHR34512">
    <property type="entry name" value="CELL SURFACE PROTEIN"/>
    <property type="match status" value="1"/>
</dbReference>
<proteinExistence type="predicted"/>
<dbReference type="Gene3D" id="2.60.40.10">
    <property type="entry name" value="Immunoglobulins"/>
    <property type="match status" value="1"/>
</dbReference>
<dbReference type="InterPro" id="IPR008969">
    <property type="entry name" value="CarboxyPept-like_regulatory"/>
</dbReference>
<dbReference type="Pfam" id="PF13360">
    <property type="entry name" value="PQQ_2"/>
    <property type="match status" value="1"/>
</dbReference>
<dbReference type="OrthoDB" id="1858867at2"/>
<name>A0A2N0Z761_9BACI</name>
<dbReference type="PANTHER" id="PTHR34512:SF30">
    <property type="entry name" value="OUTER MEMBRANE PROTEIN ASSEMBLY FACTOR BAMB"/>
    <property type="match status" value="1"/>
</dbReference>
<dbReference type="InterPro" id="IPR018391">
    <property type="entry name" value="PQQ_b-propeller_rpt"/>
</dbReference>
<dbReference type="RefSeq" id="WP_101175429.1">
    <property type="nucleotide sequence ID" value="NZ_PISE01000004.1"/>
</dbReference>
<dbReference type="Gene3D" id="2.40.128.630">
    <property type="match status" value="1"/>
</dbReference>
<dbReference type="Gene3D" id="2.60.40.1120">
    <property type="entry name" value="Carboxypeptidase-like, regulatory domain"/>
    <property type="match status" value="1"/>
</dbReference>
<evidence type="ECO:0000313" key="3">
    <source>
        <dbReference type="EMBL" id="PKG25324.1"/>
    </source>
</evidence>
<evidence type="ECO:0000256" key="1">
    <source>
        <dbReference type="SAM" id="Phobius"/>
    </source>
</evidence>
<accession>A0A2N0Z761</accession>
<dbReference type="Gene3D" id="2.130.10.10">
    <property type="entry name" value="YVTN repeat-like/Quinoprotein amine dehydrogenase"/>
    <property type="match status" value="1"/>
</dbReference>
<dbReference type="Pfam" id="PF13620">
    <property type="entry name" value="CarboxypepD_reg"/>
    <property type="match status" value="1"/>
</dbReference>
<keyword evidence="1" id="KW-1133">Transmembrane helix</keyword>
<keyword evidence="4" id="KW-1185">Reference proteome</keyword>